<dbReference type="Proteomes" id="UP000004079">
    <property type="component" value="Unassembled WGS sequence"/>
</dbReference>
<sequence>MPCRKPYFCQLLLRAVILFSSIHKGKASLPMLPSLLSASYPSRILTQKAWLLDADCIVT</sequence>
<comment type="caution">
    <text evidence="1">The sequence shown here is derived from an EMBL/GenBank/DDBJ whole genome shotgun (WGS) entry which is preliminary data.</text>
</comment>
<dbReference type="EMBL" id="ACUZ02000037">
    <property type="protein sequence ID" value="EFB31374.1"/>
    <property type="molecule type" value="Genomic_DNA"/>
</dbReference>
<organism evidence="1 2">
    <name type="scientific">Segatella oris F0302</name>
    <dbReference type="NCBI Taxonomy" id="649760"/>
    <lineage>
        <taxon>Bacteria</taxon>
        <taxon>Pseudomonadati</taxon>
        <taxon>Bacteroidota</taxon>
        <taxon>Bacteroidia</taxon>
        <taxon>Bacteroidales</taxon>
        <taxon>Prevotellaceae</taxon>
        <taxon>Segatella</taxon>
    </lineage>
</organism>
<name>D1QT94_9BACT</name>
<protein>
    <submittedName>
        <fullName evidence="1">Uncharacterized protein</fullName>
    </submittedName>
</protein>
<gene>
    <name evidence="1" type="ORF">HMPREF0971_02222</name>
</gene>
<dbReference type="HOGENOM" id="CLU_210377_0_0_10"/>
<dbReference type="AlphaFoldDB" id="D1QT94"/>
<accession>D1QT94</accession>
<evidence type="ECO:0000313" key="1">
    <source>
        <dbReference type="EMBL" id="EFB31374.1"/>
    </source>
</evidence>
<proteinExistence type="predicted"/>
<evidence type="ECO:0000313" key="2">
    <source>
        <dbReference type="Proteomes" id="UP000004079"/>
    </source>
</evidence>
<reference evidence="1 2" key="1">
    <citation type="submission" date="2009-11" db="EMBL/GenBank/DDBJ databases">
        <authorList>
            <person name="Weinstock G."/>
            <person name="Sodergren E."/>
            <person name="Clifton S."/>
            <person name="Fulton L."/>
            <person name="Fulton B."/>
            <person name="Courtney L."/>
            <person name="Fronick C."/>
            <person name="Harrison M."/>
            <person name="Strong C."/>
            <person name="Farmer C."/>
            <person name="Delahaunty K."/>
            <person name="Markovic C."/>
            <person name="Hall O."/>
            <person name="Minx P."/>
            <person name="Tomlinson C."/>
            <person name="Mitreva M."/>
            <person name="Nelson J."/>
            <person name="Hou S."/>
            <person name="Wollam A."/>
            <person name="Pepin K.H."/>
            <person name="Johnson M."/>
            <person name="Bhonagiri V."/>
            <person name="Nash W.E."/>
            <person name="Warren W."/>
            <person name="Chinwalla A."/>
            <person name="Mardis E.R."/>
            <person name="Wilson R.K."/>
        </authorList>
    </citation>
    <scope>NUCLEOTIDE SEQUENCE [LARGE SCALE GENOMIC DNA]</scope>
    <source>
        <strain evidence="1 2">F0302</strain>
    </source>
</reference>